<dbReference type="InterPro" id="IPR026960">
    <property type="entry name" value="RVT-Znf"/>
</dbReference>
<gene>
    <name evidence="2" type="ORF">V6N11_070102</name>
</gene>
<feature type="domain" description="Reverse transcriptase zinc-binding" evidence="1">
    <location>
        <begin position="141"/>
        <end position="210"/>
    </location>
</feature>
<comment type="caution">
    <text evidence="2">The sequence shown here is derived from an EMBL/GenBank/DDBJ whole genome shotgun (WGS) entry which is preliminary data.</text>
</comment>
<proteinExistence type="predicted"/>
<sequence length="232" mass="27500">MGHGGGESGFMQGCGSRFAVLETDKRGVKSKGSWASQVPRRIWKGRELWRLWKIVHNLLTRFEYHQWLDTGDRLTLNYTRNGGPRPIMVSDMLHPSGDWDWNRIKALLPLDTVERIVAVSPPRANYGTDLPGWRWEINRRFSVASAYNFLVSNEDRHCDNRWRVVWSLRVPQRIRIFLWITCHGRHLTNVERVRRHMAMSEECNICHDGIEIWITFLDVVIRRESYEKRWCQ</sequence>
<dbReference type="Pfam" id="PF13966">
    <property type="entry name" value="zf-RVT"/>
    <property type="match status" value="1"/>
</dbReference>
<name>A0ABR2QE18_9ROSI</name>
<accession>A0ABR2QE18</accession>
<evidence type="ECO:0000259" key="1">
    <source>
        <dbReference type="Pfam" id="PF13966"/>
    </source>
</evidence>
<keyword evidence="3" id="KW-1185">Reference proteome</keyword>
<evidence type="ECO:0000313" key="3">
    <source>
        <dbReference type="Proteomes" id="UP001396334"/>
    </source>
</evidence>
<reference evidence="2 3" key="1">
    <citation type="journal article" date="2024" name="G3 (Bethesda)">
        <title>Genome assembly of Hibiscus sabdariffa L. provides insights into metabolisms of medicinal natural products.</title>
        <authorList>
            <person name="Kim T."/>
        </authorList>
    </citation>
    <scope>NUCLEOTIDE SEQUENCE [LARGE SCALE GENOMIC DNA]</scope>
    <source>
        <strain evidence="2">TK-2024</strain>
        <tissue evidence="2">Old leaves</tissue>
    </source>
</reference>
<evidence type="ECO:0000313" key="2">
    <source>
        <dbReference type="EMBL" id="KAK8998923.1"/>
    </source>
</evidence>
<organism evidence="2 3">
    <name type="scientific">Hibiscus sabdariffa</name>
    <name type="common">roselle</name>
    <dbReference type="NCBI Taxonomy" id="183260"/>
    <lineage>
        <taxon>Eukaryota</taxon>
        <taxon>Viridiplantae</taxon>
        <taxon>Streptophyta</taxon>
        <taxon>Embryophyta</taxon>
        <taxon>Tracheophyta</taxon>
        <taxon>Spermatophyta</taxon>
        <taxon>Magnoliopsida</taxon>
        <taxon>eudicotyledons</taxon>
        <taxon>Gunneridae</taxon>
        <taxon>Pentapetalae</taxon>
        <taxon>rosids</taxon>
        <taxon>malvids</taxon>
        <taxon>Malvales</taxon>
        <taxon>Malvaceae</taxon>
        <taxon>Malvoideae</taxon>
        <taxon>Hibiscus</taxon>
    </lineage>
</organism>
<dbReference type="EMBL" id="JBBPBN010000040">
    <property type="protein sequence ID" value="KAK8998923.1"/>
    <property type="molecule type" value="Genomic_DNA"/>
</dbReference>
<dbReference type="Proteomes" id="UP001396334">
    <property type="component" value="Unassembled WGS sequence"/>
</dbReference>
<protein>
    <recommendedName>
        <fullName evidence="1">Reverse transcriptase zinc-binding domain-containing protein</fullName>
    </recommendedName>
</protein>